<accession>A0A9E6ZGC7</accession>
<dbReference type="STRING" id="1356854.N007_05525"/>
<evidence type="ECO:0000313" key="2">
    <source>
        <dbReference type="Proteomes" id="UP000829401"/>
    </source>
</evidence>
<gene>
    <name evidence="1" type="ORF">K1I37_14965</name>
</gene>
<protein>
    <submittedName>
        <fullName evidence="1">Uncharacterized protein</fullName>
    </submittedName>
</protein>
<dbReference type="EMBL" id="CP080467">
    <property type="protein sequence ID" value="UNO47973.1"/>
    <property type="molecule type" value="Genomic_DNA"/>
</dbReference>
<dbReference type="AlphaFoldDB" id="T0C588"/>
<dbReference type="KEGG" id="aaco:K1I37_14965"/>
<sequence length="63" mass="7153">MVPVFVKHVDDTKDVYEFAARENVHVRNILCRKAGYDVVYTLRGVGTYANIPVGHELYKGQEA</sequence>
<accession>T0C588</accession>
<organism evidence="1 2">
    <name type="scientific">Alicyclobacillus acidoterrestris (strain ATCC 49025 / DSM 3922 / CIP 106132 / NCIMB 13137 / GD3B)</name>
    <dbReference type="NCBI Taxonomy" id="1356854"/>
    <lineage>
        <taxon>Bacteria</taxon>
        <taxon>Bacillati</taxon>
        <taxon>Bacillota</taxon>
        <taxon>Bacilli</taxon>
        <taxon>Bacillales</taxon>
        <taxon>Alicyclobacillaceae</taxon>
        <taxon>Alicyclobacillus</taxon>
    </lineage>
</organism>
<dbReference type="RefSeq" id="WP_021296148.1">
    <property type="nucleotide sequence ID" value="NZ_AURB01000124.1"/>
</dbReference>
<evidence type="ECO:0000313" key="1">
    <source>
        <dbReference type="EMBL" id="UNO47973.1"/>
    </source>
</evidence>
<keyword evidence="2" id="KW-1185">Reference proteome</keyword>
<dbReference type="Proteomes" id="UP000829401">
    <property type="component" value="Chromosome"/>
</dbReference>
<reference evidence="2" key="1">
    <citation type="journal article" date="2022" name="G3 (Bethesda)">
        <title>Unveiling the complete genome sequence of Alicyclobacillus acidoterrestris DSM 3922T, a taint-producing strain.</title>
        <authorList>
            <person name="Leonardo I.C."/>
            <person name="Barreto Crespo M.T."/>
            <person name="Gaspar F.B."/>
        </authorList>
    </citation>
    <scope>NUCLEOTIDE SEQUENCE [LARGE SCALE GENOMIC DNA]</scope>
    <source>
        <strain evidence="2">DSM 3922</strain>
    </source>
</reference>
<name>T0C588_ALIAG</name>
<proteinExistence type="predicted"/>